<dbReference type="Gene3D" id="2.40.37.10">
    <property type="entry name" value="Lyase, Ornithine Decarboxylase, Chain A, domain 1"/>
    <property type="match status" value="1"/>
</dbReference>
<protein>
    <submittedName>
        <fullName evidence="7">Alanine racemase</fullName>
    </submittedName>
</protein>
<dbReference type="OrthoDB" id="9813814at2"/>
<dbReference type="Pfam" id="PF00842">
    <property type="entry name" value="Ala_racemase_C"/>
    <property type="match status" value="1"/>
</dbReference>
<reference evidence="7 8" key="1">
    <citation type="submission" date="2017-12" db="EMBL/GenBank/DDBJ databases">
        <title>Chromulinavorax destructans is a abundant pathogen of dominant heterotrophic picoflagllates.</title>
        <authorList>
            <person name="Deeg C.M."/>
            <person name="Zimmer M."/>
            <person name="Suttle C.A."/>
        </authorList>
    </citation>
    <scope>NUCLEOTIDE SEQUENCE [LARGE SCALE GENOMIC DNA]</scope>
    <source>
        <strain evidence="7 8">SeV1</strain>
    </source>
</reference>
<feature type="binding site" evidence="5">
    <location>
        <position position="323"/>
    </location>
    <ligand>
        <name>substrate</name>
    </ligand>
</feature>
<dbReference type="Pfam" id="PF01168">
    <property type="entry name" value="Ala_racemase_N"/>
    <property type="match status" value="1"/>
</dbReference>
<dbReference type="EMBL" id="CP025544">
    <property type="protein sequence ID" value="AXK60699.1"/>
    <property type="molecule type" value="Genomic_DNA"/>
</dbReference>
<dbReference type="InterPro" id="IPR009006">
    <property type="entry name" value="Ala_racemase/Decarboxylase_C"/>
</dbReference>
<feature type="domain" description="Alanine racemase C-terminal" evidence="6">
    <location>
        <begin position="254"/>
        <end position="382"/>
    </location>
</feature>
<dbReference type="Gene3D" id="3.20.20.10">
    <property type="entry name" value="Alanine racemase"/>
    <property type="match status" value="1"/>
</dbReference>
<keyword evidence="3" id="KW-0413">Isomerase</keyword>
<dbReference type="SMART" id="SM01005">
    <property type="entry name" value="Ala_racemase_C"/>
    <property type="match status" value="1"/>
</dbReference>
<dbReference type="SUPFAM" id="SSF50621">
    <property type="entry name" value="Alanine racemase C-terminal domain-like"/>
    <property type="match status" value="1"/>
</dbReference>
<dbReference type="NCBIfam" id="TIGR00492">
    <property type="entry name" value="alr"/>
    <property type="match status" value="1"/>
</dbReference>
<sequence>MKKLFNKTPQIFSDSGIVTTPDLLKNWIELSKSAATANAQQFQQWLGPVTKISAVLKSNAYGHGLIAMATLYDECDAIATLSVINLYEAVQLRQHGIKKTILVIGYLDAAYDLIVKYDIHVVIYDLLLAEQLNEVGKKYNTQIIVHIKFDSGMHRLGILPDNLDQFIQELKKLPFITIQGIFSHFAQSYIATTTHHQEDVFVIATHYGLQTHISNSHGTLTAHHKNYTFARIGIGLYGYLQKYDQDVQNMLKPVLSLKTRILQIKQVKAGSFIGYDATYQAPTDITIAIIAIGYAEGLDARLSNCGSVMINDQFAPIIGRVCMNLTIVNISSIQNCSVGQVVTVLGSEKNLSISAYDWSALTQASAYNHLTKISSSLVKIIVD</sequence>
<keyword evidence="2 4" id="KW-0663">Pyridoxal phosphate</keyword>
<dbReference type="PRINTS" id="PR00992">
    <property type="entry name" value="ALARACEMASE"/>
</dbReference>
<dbReference type="GO" id="GO:0030632">
    <property type="term" value="P:D-alanine biosynthetic process"/>
    <property type="evidence" value="ECO:0007669"/>
    <property type="project" value="TreeGrafter"/>
</dbReference>
<dbReference type="GO" id="GO:0030170">
    <property type="term" value="F:pyridoxal phosphate binding"/>
    <property type="evidence" value="ECO:0007669"/>
    <property type="project" value="TreeGrafter"/>
</dbReference>
<dbReference type="PROSITE" id="PS00395">
    <property type="entry name" value="ALANINE_RACEMASE"/>
    <property type="match status" value="1"/>
</dbReference>
<gene>
    <name evidence="7" type="primary">alr</name>
    <name evidence="7" type="ORF">C0J27_03005</name>
</gene>
<dbReference type="CDD" id="cd00430">
    <property type="entry name" value="PLPDE_III_AR"/>
    <property type="match status" value="1"/>
</dbReference>
<evidence type="ECO:0000256" key="3">
    <source>
        <dbReference type="ARBA" id="ARBA00023235"/>
    </source>
</evidence>
<evidence type="ECO:0000256" key="1">
    <source>
        <dbReference type="ARBA" id="ARBA00001933"/>
    </source>
</evidence>
<name>A0A345ZBN2_9BACT</name>
<dbReference type="InterPro" id="IPR001608">
    <property type="entry name" value="Ala_racemase_N"/>
</dbReference>
<keyword evidence="8" id="KW-1185">Reference proteome</keyword>
<dbReference type="PANTHER" id="PTHR30511:SF0">
    <property type="entry name" value="ALANINE RACEMASE, CATABOLIC-RELATED"/>
    <property type="match status" value="1"/>
</dbReference>
<dbReference type="InterPro" id="IPR011079">
    <property type="entry name" value="Ala_racemase_C"/>
</dbReference>
<feature type="modified residue" description="N6-(pyridoxal phosphate)lysine" evidence="4">
    <location>
        <position position="57"/>
    </location>
</feature>
<dbReference type="AlphaFoldDB" id="A0A345ZBN2"/>
<accession>A0A345ZBN2</accession>
<evidence type="ECO:0000256" key="5">
    <source>
        <dbReference type="PIRSR" id="PIRSR600821-52"/>
    </source>
</evidence>
<evidence type="ECO:0000256" key="4">
    <source>
        <dbReference type="PIRSR" id="PIRSR600821-50"/>
    </source>
</evidence>
<dbReference type="PANTHER" id="PTHR30511">
    <property type="entry name" value="ALANINE RACEMASE"/>
    <property type="match status" value="1"/>
</dbReference>
<comment type="cofactor">
    <cofactor evidence="1 4">
        <name>pyridoxal 5'-phosphate</name>
        <dbReference type="ChEBI" id="CHEBI:597326"/>
    </cofactor>
</comment>
<evidence type="ECO:0000313" key="7">
    <source>
        <dbReference type="EMBL" id="AXK60699.1"/>
    </source>
</evidence>
<dbReference type="InterPro" id="IPR000821">
    <property type="entry name" value="Ala_racemase"/>
</dbReference>
<dbReference type="GO" id="GO:0005829">
    <property type="term" value="C:cytosol"/>
    <property type="evidence" value="ECO:0007669"/>
    <property type="project" value="TreeGrafter"/>
</dbReference>
<proteinExistence type="predicted"/>
<dbReference type="GO" id="GO:0008784">
    <property type="term" value="F:alanine racemase activity"/>
    <property type="evidence" value="ECO:0007669"/>
    <property type="project" value="InterPro"/>
</dbReference>
<dbReference type="Proteomes" id="UP000254834">
    <property type="component" value="Chromosome"/>
</dbReference>
<feature type="binding site" evidence="5">
    <location>
        <position position="155"/>
    </location>
    <ligand>
        <name>substrate</name>
    </ligand>
</feature>
<dbReference type="KEGG" id="cdes:C0J27_03005"/>
<dbReference type="SUPFAM" id="SSF51419">
    <property type="entry name" value="PLP-binding barrel"/>
    <property type="match status" value="1"/>
</dbReference>
<dbReference type="InterPro" id="IPR029066">
    <property type="entry name" value="PLP-binding_barrel"/>
</dbReference>
<organism evidence="7 8">
    <name type="scientific">Candidatus Chromulinivorax destructor</name>
    <dbReference type="NCBI Taxonomy" id="2066483"/>
    <lineage>
        <taxon>Bacteria</taxon>
        <taxon>Candidatus Babelota</taxon>
        <taxon>Candidatus Babeliae</taxon>
        <taxon>Candidatus Babeliales</taxon>
        <taxon>Candidatus Chromulinivoraceae</taxon>
        <taxon>Candidatus Chromulinivorax</taxon>
    </lineage>
</organism>
<evidence type="ECO:0000259" key="6">
    <source>
        <dbReference type="SMART" id="SM01005"/>
    </source>
</evidence>
<evidence type="ECO:0000313" key="8">
    <source>
        <dbReference type="Proteomes" id="UP000254834"/>
    </source>
</evidence>
<evidence type="ECO:0000256" key="2">
    <source>
        <dbReference type="ARBA" id="ARBA00022898"/>
    </source>
</evidence>
<dbReference type="RefSeq" id="WP_115585714.1">
    <property type="nucleotide sequence ID" value="NZ_CP025544.1"/>
</dbReference>
<dbReference type="InterPro" id="IPR020622">
    <property type="entry name" value="Ala_racemase_pyridoxalP-BS"/>
</dbReference>